<dbReference type="PANTHER" id="PTHR40980">
    <property type="entry name" value="PLUG DOMAIN-CONTAINING PROTEIN"/>
    <property type="match status" value="1"/>
</dbReference>
<keyword evidence="2" id="KW-0472">Membrane</keyword>
<sequence length="817" mass="90598">MKTTTTNIFFTLLLVFISWGVSFAQSGKSGGSKISGSLSNEQGKPMDYATVSLIRATDSTVVKGALSNDNGLYTFDHINAGKYIIKATAVGYEKAATTPFTVSENATTVAAPALSMKAGNTTLKTVNITANKPLIERKIDRTVMNVENSVLAAGNTAMEILAKAPGVTIDKDDNISLKGKQGVTVMINDKLTYLTAAQLATLLKSTDGNTIKSIEIITNPSAKYDAAGNSGIINIKLKKNSQSGTNGSITVGAAKGKFWRDNSSLNLNHKQGNLNVFGTLSRGDNKRLREIAIDRTTKDSTGKPSYFRQFTPMQSTNHYNNYRIGADYDVTSKNTIGFVVSGYSNTEKDNNDGKTTIGSQPNTIDTSLNTKSIIDQSYKNFALNLNERLKIDTSGQELGIDLDYSKFKNNSNARYDTYYFLANGNSAKAPQLLRNQTPSNITIYTAKVDYAKPLTKTIKLEVGAKFSSVKTDNDLRAQIDEGDGYINDTTRTNRFIYTEKITAGYLNLNKQFKKTSVQLGLRSEYTQSNGDLMGQSAVNRSYLNFFPSVFINQTLNDKNEISFSYSRRIDRPGYDDLNPFVYYLDPYTYSQGNAFLRPQYTNNFEFNYTYNKSINVSLGYSRTTDVIAELVLTQGQKTFETHQNLQTQDSYNININAPYTITKWWTGNVNVNGFYLGFKSNGVNNQGNLNNGQAAFQAKTTQTLTFGSYRFEIMGDYQSALTYSIFKIKPRYGVDAGVSHSFADKKANIKLALDDIFYLRRNNVSSQVLNNDFQVRQKGDSRVARLTFTYNFGNSKIKSREHRSGADDEKGRVKGNN</sequence>
<dbReference type="Proteomes" id="UP001247620">
    <property type="component" value="Unassembled WGS sequence"/>
</dbReference>
<accession>A0ABU1T943</accession>
<comment type="subcellular location">
    <subcellularLocation>
        <location evidence="1">Cell outer membrane</location>
    </subcellularLocation>
</comment>
<keyword evidence="5" id="KW-0675">Receptor</keyword>
<dbReference type="Gene3D" id="2.60.40.1120">
    <property type="entry name" value="Carboxypeptidase-like, regulatory domain"/>
    <property type="match status" value="1"/>
</dbReference>
<name>A0ABU1T943_9SPHI</name>
<evidence type="ECO:0000313" key="5">
    <source>
        <dbReference type="EMBL" id="MDR6941894.1"/>
    </source>
</evidence>
<evidence type="ECO:0000259" key="4">
    <source>
        <dbReference type="Pfam" id="PF14905"/>
    </source>
</evidence>
<dbReference type="PANTHER" id="PTHR40980:SF4">
    <property type="entry name" value="TONB-DEPENDENT RECEPTOR-LIKE BETA-BARREL DOMAIN-CONTAINING PROTEIN"/>
    <property type="match status" value="1"/>
</dbReference>
<dbReference type="Gene3D" id="2.40.170.20">
    <property type="entry name" value="TonB-dependent receptor, beta-barrel domain"/>
    <property type="match status" value="1"/>
</dbReference>
<dbReference type="InterPro" id="IPR041700">
    <property type="entry name" value="OMP_b-brl_3"/>
</dbReference>
<gene>
    <name evidence="5" type="ORF">J2W55_001736</name>
</gene>
<evidence type="ECO:0000313" key="6">
    <source>
        <dbReference type="Proteomes" id="UP001247620"/>
    </source>
</evidence>
<dbReference type="EMBL" id="JAVDUU010000002">
    <property type="protein sequence ID" value="MDR6941894.1"/>
    <property type="molecule type" value="Genomic_DNA"/>
</dbReference>
<keyword evidence="6" id="KW-1185">Reference proteome</keyword>
<dbReference type="InterPro" id="IPR013784">
    <property type="entry name" value="Carb-bd-like_fold"/>
</dbReference>
<dbReference type="InterPro" id="IPR036942">
    <property type="entry name" value="Beta-barrel_TonB_sf"/>
</dbReference>
<comment type="caution">
    <text evidence="5">The sequence shown here is derived from an EMBL/GenBank/DDBJ whole genome shotgun (WGS) entry which is preliminary data.</text>
</comment>
<proteinExistence type="predicted"/>
<dbReference type="Pfam" id="PF13620">
    <property type="entry name" value="CarboxypepD_reg"/>
    <property type="match status" value="1"/>
</dbReference>
<dbReference type="Pfam" id="PF14905">
    <property type="entry name" value="OMP_b-brl_3"/>
    <property type="match status" value="1"/>
</dbReference>
<protein>
    <submittedName>
        <fullName evidence="5">Outer membrane receptor protein involved in Fe transport</fullName>
    </submittedName>
</protein>
<evidence type="ECO:0000256" key="1">
    <source>
        <dbReference type="ARBA" id="ARBA00004442"/>
    </source>
</evidence>
<evidence type="ECO:0000256" key="3">
    <source>
        <dbReference type="ARBA" id="ARBA00023237"/>
    </source>
</evidence>
<reference evidence="5 6" key="1">
    <citation type="submission" date="2023-07" db="EMBL/GenBank/DDBJ databases">
        <title>Sorghum-associated microbial communities from plants grown in Nebraska, USA.</title>
        <authorList>
            <person name="Schachtman D."/>
        </authorList>
    </citation>
    <scope>NUCLEOTIDE SEQUENCE [LARGE SCALE GENOMIC DNA]</scope>
    <source>
        <strain evidence="5 6">3262</strain>
    </source>
</reference>
<evidence type="ECO:0000256" key="2">
    <source>
        <dbReference type="ARBA" id="ARBA00023136"/>
    </source>
</evidence>
<keyword evidence="3" id="KW-0998">Cell outer membrane</keyword>
<feature type="domain" description="Outer membrane protein beta-barrel" evidence="4">
    <location>
        <begin position="390"/>
        <end position="790"/>
    </location>
</feature>
<dbReference type="SUPFAM" id="SSF56935">
    <property type="entry name" value="Porins"/>
    <property type="match status" value="1"/>
</dbReference>
<organism evidence="5 6">
    <name type="scientific">Mucilaginibacter pocheonensis</name>
    <dbReference type="NCBI Taxonomy" id="398050"/>
    <lineage>
        <taxon>Bacteria</taxon>
        <taxon>Pseudomonadati</taxon>
        <taxon>Bacteroidota</taxon>
        <taxon>Sphingobacteriia</taxon>
        <taxon>Sphingobacteriales</taxon>
        <taxon>Sphingobacteriaceae</taxon>
        <taxon>Mucilaginibacter</taxon>
    </lineage>
</organism>
<dbReference type="SUPFAM" id="SSF49452">
    <property type="entry name" value="Starch-binding domain-like"/>
    <property type="match status" value="1"/>
</dbReference>
<dbReference type="RefSeq" id="WP_310094353.1">
    <property type="nucleotide sequence ID" value="NZ_JAVDUU010000002.1"/>
</dbReference>